<name>A0ABT8SRU8_9HYPH</name>
<evidence type="ECO:0000313" key="3">
    <source>
        <dbReference type="Proteomes" id="UP001169006"/>
    </source>
</evidence>
<feature type="region of interest" description="Disordered" evidence="1">
    <location>
        <begin position="223"/>
        <end position="252"/>
    </location>
</feature>
<evidence type="ECO:0000313" key="2">
    <source>
        <dbReference type="EMBL" id="MDO1580970.1"/>
    </source>
</evidence>
<gene>
    <name evidence="2" type="ORF">Q2T52_02580</name>
</gene>
<proteinExistence type="predicted"/>
<dbReference type="EMBL" id="JAUKWQ010000001">
    <property type="protein sequence ID" value="MDO1580970.1"/>
    <property type="molecule type" value="Genomic_DNA"/>
</dbReference>
<sequence>MIETLIERIQHRLQTGSYPNEAAISFSVVMPILRALGWDDSDPEQVMPEYASGGRRVDFALSGIGKRPSIFIEVKGVGRALEGDRQLFEYAFHEGIPLCLLTDGRDWSFYLPSGQGTYDERRLYRLQLTDRPPSESPQVLRRYLEQPRVKSGAAFDDAMRDYRDIASTREAARNLPKAWAELVEQPEDLLVELLASQTETNCGFRPSAEEVIGFLRSLKQTEQLKGPLSSKPAKVAAAKSDPPSAKVPEPSASQVSELQSARALTFELFGKQQASPHAAAALVDILQAIARRFPTEMEAIAESAKGRSRNHIARSPEEIYPARPDLARAAEIAPGWLVGLNIANREKMRIIREACRVTGLTFGVDVKIEMPNADA</sequence>
<feature type="compositionally biased region" description="Low complexity" evidence="1">
    <location>
        <begin position="229"/>
        <end position="248"/>
    </location>
</feature>
<keyword evidence="3" id="KW-1185">Reference proteome</keyword>
<comment type="caution">
    <text evidence="2">The sequence shown here is derived from an EMBL/GenBank/DDBJ whole genome shotgun (WGS) entry which is preliminary data.</text>
</comment>
<accession>A0ABT8SRU8</accession>
<evidence type="ECO:0008006" key="4">
    <source>
        <dbReference type="Google" id="ProtNLM"/>
    </source>
</evidence>
<evidence type="ECO:0000256" key="1">
    <source>
        <dbReference type="SAM" id="MobiDB-lite"/>
    </source>
</evidence>
<dbReference type="Proteomes" id="UP001169006">
    <property type="component" value="Unassembled WGS sequence"/>
</dbReference>
<organism evidence="2 3">
    <name type="scientific">Rhizobium oryzicola</name>
    <dbReference type="NCBI Taxonomy" id="1232668"/>
    <lineage>
        <taxon>Bacteria</taxon>
        <taxon>Pseudomonadati</taxon>
        <taxon>Pseudomonadota</taxon>
        <taxon>Alphaproteobacteria</taxon>
        <taxon>Hyphomicrobiales</taxon>
        <taxon>Rhizobiaceae</taxon>
        <taxon>Rhizobium/Agrobacterium group</taxon>
        <taxon>Rhizobium</taxon>
    </lineage>
</organism>
<reference evidence="2" key="1">
    <citation type="journal article" date="2015" name="Int. J. Syst. Evol. Microbiol.">
        <title>Rhizobium oryzicola sp. nov., potential plant-growth-promoting endophytic bacteria isolated from rice roots.</title>
        <authorList>
            <person name="Zhang X.X."/>
            <person name="Gao J.S."/>
            <person name="Cao Y.H."/>
            <person name="Sheirdil R.A."/>
            <person name="Wang X.C."/>
            <person name="Zhang L."/>
        </authorList>
    </citation>
    <scope>NUCLEOTIDE SEQUENCE</scope>
    <source>
        <strain evidence="2">05753</strain>
    </source>
</reference>
<dbReference type="RefSeq" id="WP_302075109.1">
    <property type="nucleotide sequence ID" value="NZ_JAUKWQ010000001.1"/>
</dbReference>
<reference evidence="2" key="2">
    <citation type="submission" date="2023-07" db="EMBL/GenBank/DDBJ databases">
        <authorList>
            <person name="Sun H."/>
        </authorList>
    </citation>
    <scope>NUCLEOTIDE SEQUENCE</scope>
    <source>
        <strain evidence="2">05753</strain>
    </source>
</reference>
<protein>
    <recommendedName>
        <fullName evidence="4">Type I restriction enzyme R protein N-terminal domain-containing protein</fullName>
    </recommendedName>
</protein>